<evidence type="ECO:0000256" key="2">
    <source>
        <dbReference type="ARBA" id="ARBA00022723"/>
    </source>
</evidence>
<name>A0A1J1HLI5_9DIPT</name>
<keyword evidence="2 5" id="KW-0479">Metal-binding</keyword>
<organism evidence="6 7">
    <name type="scientific">Clunio marinus</name>
    <dbReference type="NCBI Taxonomy" id="568069"/>
    <lineage>
        <taxon>Eukaryota</taxon>
        <taxon>Metazoa</taxon>
        <taxon>Ecdysozoa</taxon>
        <taxon>Arthropoda</taxon>
        <taxon>Hexapoda</taxon>
        <taxon>Insecta</taxon>
        <taxon>Pterygota</taxon>
        <taxon>Neoptera</taxon>
        <taxon>Endopterygota</taxon>
        <taxon>Diptera</taxon>
        <taxon>Nematocera</taxon>
        <taxon>Chironomoidea</taxon>
        <taxon>Chironomidae</taxon>
        <taxon>Clunio</taxon>
    </lineage>
</organism>
<comment type="similarity">
    <text evidence="1">Belongs to the carotenoid oxygenase family.</text>
</comment>
<dbReference type="AlphaFoldDB" id="A0A1J1HLI5"/>
<keyword evidence="3" id="KW-0560">Oxidoreductase</keyword>
<dbReference type="EMBL" id="CVRI01000010">
    <property type="protein sequence ID" value="CRK88795.1"/>
    <property type="molecule type" value="Genomic_DNA"/>
</dbReference>
<dbReference type="STRING" id="568069.A0A1J1HLI5"/>
<accession>A0A1J1HLI5</accession>
<reference evidence="6 7" key="1">
    <citation type="submission" date="2015-04" db="EMBL/GenBank/DDBJ databases">
        <authorList>
            <person name="Syromyatnikov M.Y."/>
            <person name="Popov V.N."/>
        </authorList>
    </citation>
    <scope>NUCLEOTIDE SEQUENCE [LARGE SCALE GENOMIC DNA]</scope>
</reference>
<dbReference type="GO" id="GO:0016121">
    <property type="term" value="P:carotene catabolic process"/>
    <property type="evidence" value="ECO:0007669"/>
    <property type="project" value="TreeGrafter"/>
</dbReference>
<dbReference type="GO" id="GO:0042574">
    <property type="term" value="P:retinal metabolic process"/>
    <property type="evidence" value="ECO:0007669"/>
    <property type="project" value="TreeGrafter"/>
</dbReference>
<evidence type="ECO:0000256" key="3">
    <source>
        <dbReference type="ARBA" id="ARBA00023002"/>
    </source>
</evidence>
<evidence type="ECO:0000313" key="6">
    <source>
        <dbReference type="EMBL" id="CRK88795.1"/>
    </source>
</evidence>
<feature type="binding site" evidence="5">
    <location>
        <position position="212"/>
    </location>
    <ligand>
        <name>Fe cation</name>
        <dbReference type="ChEBI" id="CHEBI:24875"/>
        <note>catalytic</note>
    </ligand>
</feature>
<evidence type="ECO:0000256" key="1">
    <source>
        <dbReference type="ARBA" id="ARBA00006787"/>
    </source>
</evidence>
<dbReference type="Proteomes" id="UP000183832">
    <property type="component" value="Unassembled WGS sequence"/>
</dbReference>
<dbReference type="GO" id="GO:0003834">
    <property type="term" value="F:beta-carotene 15,15'-dioxygenase activity"/>
    <property type="evidence" value="ECO:0007669"/>
    <property type="project" value="TreeGrafter"/>
</dbReference>
<gene>
    <name evidence="6" type="ORF">CLUMA_CG002541</name>
</gene>
<dbReference type="PANTHER" id="PTHR10543">
    <property type="entry name" value="BETA-CAROTENE DIOXYGENASE"/>
    <property type="match status" value="1"/>
</dbReference>
<evidence type="ECO:0000256" key="4">
    <source>
        <dbReference type="ARBA" id="ARBA00023004"/>
    </source>
</evidence>
<dbReference type="InterPro" id="IPR004294">
    <property type="entry name" value="Carotenoid_Oase"/>
</dbReference>
<feature type="binding site" evidence="5">
    <location>
        <position position="427"/>
    </location>
    <ligand>
        <name>Fe cation</name>
        <dbReference type="ChEBI" id="CHEBI:24875"/>
        <note>catalytic</note>
    </ligand>
</feature>
<feature type="binding site" evidence="5">
    <location>
        <position position="142"/>
    </location>
    <ligand>
        <name>Fe cation</name>
        <dbReference type="ChEBI" id="CHEBI:24875"/>
        <note>catalytic</note>
    </ligand>
</feature>
<dbReference type="Pfam" id="PF03055">
    <property type="entry name" value="RPE65"/>
    <property type="match status" value="4"/>
</dbReference>
<dbReference type="OrthoDB" id="1069523at2759"/>
<feature type="binding site" evidence="5">
    <location>
        <position position="86"/>
    </location>
    <ligand>
        <name>Fe cation</name>
        <dbReference type="ChEBI" id="CHEBI:24875"/>
        <note>catalytic</note>
    </ligand>
</feature>
<protein>
    <submittedName>
        <fullName evidence="6">CLUMA_CG002541, isoform A</fullName>
    </submittedName>
</protein>
<dbReference type="GO" id="GO:0010436">
    <property type="term" value="F:carotenoid dioxygenase activity"/>
    <property type="evidence" value="ECO:0007669"/>
    <property type="project" value="TreeGrafter"/>
</dbReference>
<keyword evidence="7" id="KW-1185">Reference proteome</keyword>
<dbReference type="GO" id="GO:0046872">
    <property type="term" value="F:metal ion binding"/>
    <property type="evidence" value="ECO:0007669"/>
    <property type="project" value="UniProtKB-KW"/>
</dbReference>
<sequence>MSSNLVKSDSRNVWLRSCEHEIIEPIEGVVSGEIPSWINGSLLRNGPGSIKVEFPVIHQINPTTLETENTVKVLKYVKGLVYHTSHPHVMPDGTVFNLGLSVSLTGPKYKIFSLKKGEKCFENAEIVAEVPVRWKFNPGYMHTFGVTENFFIVVEQPLTISVAVKLKKNFKKTTVSELMKWSPKENCRFCVVNRQTGKVEYEFESEAFTYFHIINQYEKDNHIVIDICCLSDASVLNKLYLESIKKLEKESDLLKITLAKPFRFVLPLCNVKILSCKENENLVTLPNTKASAYVKSSNGMIFCVPELLSDSRCELPRINYENYLGKEYKFVYGVSFEKDNSNSLIKIDVVNKTSTLWTESNCYPSEPIFVPSPNSKSEDDGIVLAALLWGGNDEKRVGLLVLNAVTMKELGRCEFSNLPSPAPKCFHGWFANSPIEGVVSGEIPSWINGSLLRNGPGSIKVGDMIFNHLFDASALLHRFNIVEFPVIHQINPTTLETENTVKVLKYVKGLVYHTSHPHVMPDGTVFNLGLSVSLTGPKYKIFSLKKGEKCFENAEIVAEVPVRWKFNPGYMHTFGVTENFFIVVEQPLKMSVAVKIKTAFTKATVCELMKWSPKENCRFCVVNRTTGKVEYEFESEAFPYFHIINQYEKDNHIVIDICCLSDSSVLNQLYLESIKELEKESDLLKITLAKPFRFVLPLCNVKSLTCSENENLVTLPNTKASAYLKLSNGNVFCVPELLSESRCELPRINYENYLGKEYKFVYGVSFEKDNSNSLIKIDVVNKTSILWTESNCYPSEPIFVPSPNAKSEDDGILLAALLWGGNDEKRVGLLVLNAVTMKELGRCEFSNLPSPAPKLKSDSRNVWLRSCEHEIIEPIEGVVSGEIPSWINGSLLRNGPGKFPVIHQINPTTLETENTVKVLKYVKGLVYHTSHPHVMPDGTVFNLGLSVSLTGPKYKIFGLKTGEKCFENAQIVAEVPVRWKFNPAFTYFHIINQYEKDNHIVIDICCLSDASVLNKLYLESIKELEKESDLLKITLAKPFRFVLPLCNVKSLTCSENENLVTLPNTKASAYLKLSNGNVFCVPELLSESRCELPRINYENYLGREYKFVYGVSFEKDNSNSLIKIDVVNKTSILWTESNCYPSEPIFVPSPNAKSEDDGILLAALLWGGNDEKRVGLLVLNAVTMKELGRCEFSNLPSPAPKCFHGWFANSV</sequence>
<evidence type="ECO:0000313" key="7">
    <source>
        <dbReference type="Proteomes" id="UP000183832"/>
    </source>
</evidence>
<comment type="cofactor">
    <cofactor evidence="5">
        <name>Fe(2+)</name>
        <dbReference type="ChEBI" id="CHEBI:29033"/>
    </cofactor>
    <text evidence="5">Binds 1 Fe(2+) ion per subunit.</text>
</comment>
<dbReference type="PANTHER" id="PTHR10543:SF24">
    <property type="entry name" value="CAROTENOID ISOMEROOXYGENASE"/>
    <property type="match status" value="1"/>
</dbReference>
<evidence type="ECO:0000256" key="5">
    <source>
        <dbReference type="PIRSR" id="PIRSR604294-1"/>
    </source>
</evidence>
<proteinExistence type="inferred from homology"/>
<keyword evidence="4 5" id="KW-0408">Iron</keyword>